<proteinExistence type="predicted"/>
<dbReference type="Proteomes" id="UP001318300">
    <property type="component" value="Unassembled WGS sequence"/>
</dbReference>
<accession>A0ABX0TBD5</accession>
<keyword evidence="2" id="KW-1185">Reference proteome</keyword>
<evidence type="ECO:0000313" key="1">
    <source>
        <dbReference type="EMBL" id="NII42314.1"/>
    </source>
</evidence>
<comment type="caution">
    <text evidence="1">The sequence shown here is derived from an EMBL/GenBank/DDBJ whole genome shotgun (WGS) entry which is preliminary data.</text>
</comment>
<dbReference type="EMBL" id="JAAOYO010000004">
    <property type="protein sequence ID" value="NII42314.1"/>
    <property type="molecule type" value="Genomic_DNA"/>
</dbReference>
<dbReference type="InterPro" id="IPR021678">
    <property type="entry name" value="DUF3263"/>
</dbReference>
<protein>
    <recommendedName>
        <fullName evidence="3">DUF3263 domain-containing protein</fullName>
    </recommendedName>
</protein>
<sequence>MIDSERAILAFEEQHPRNDRTKESAIRTELDMSWVRYRQMLGRLVSRPDVLEEYAVVAHRVQRSTAAGVAARARRSFRPNVYPTE</sequence>
<dbReference type="RefSeq" id="WP_166781288.1">
    <property type="nucleotide sequence ID" value="NZ_JAAOYO010000004.1"/>
</dbReference>
<name>A0ABX0TBD5_9MICO</name>
<reference evidence="1 2" key="1">
    <citation type="submission" date="2020-03" db="EMBL/GenBank/DDBJ databases">
        <title>Above-ground endophytic microbial communities from plants in different locations in the United States.</title>
        <authorList>
            <person name="Frank C."/>
        </authorList>
    </citation>
    <scope>NUCLEOTIDE SEQUENCE [LARGE SCALE GENOMIC DNA]</scope>
    <source>
        <strain evidence="1 2">WW7</strain>
    </source>
</reference>
<organism evidence="1 2">
    <name type="scientific">Curtobacterium salicis</name>
    <dbReference type="NCBI Taxonomy" id="1779862"/>
    <lineage>
        <taxon>Bacteria</taxon>
        <taxon>Bacillati</taxon>
        <taxon>Actinomycetota</taxon>
        <taxon>Actinomycetes</taxon>
        <taxon>Micrococcales</taxon>
        <taxon>Microbacteriaceae</taxon>
        <taxon>Curtobacterium</taxon>
    </lineage>
</organism>
<dbReference type="Pfam" id="PF11662">
    <property type="entry name" value="DUF3263"/>
    <property type="match status" value="1"/>
</dbReference>
<evidence type="ECO:0008006" key="3">
    <source>
        <dbReference type="Google" id="ProtNLM"/>
    </source>
</evidence>
<gene>
    <name evidence="1" type="ORF">E9228_002972</name>
</gene>
<evidence type="ECO:0000313" key="2">
    <source>
        <dbReference type="Proteomes" id="UP001318300"/>
    </source>
</evidence>